<reference evidence="2 3" key="1">
    <citation type="submission" date="2018-12" db="EMBL/GenBank/DDBJ databases">
        <title>Genome sequence from the cellulolytic species, Caldicellulosiruptor changbaiensis.</title>
        <authorList>
            <person name="Blumer-Schuette S.E."/>
            <person name="Mendoza C."/>
        </authorList>
    </citation>
    <scope>NUCLEOTIDE SEQUENCE [LARGE SCALE GENOMIC DNA]</scope>
    <source>
        <strain evidence="2 3">CBS-Z</strain>
    </source>
</reference>
<proteinExistence type="predicted"/>
<dbReference type="KEGG" id="ccha:ELD05_04490"/>
<gene>
    <name evidence="2" type="ORF">ELD05_04490</name>
</gene>
<dbReference type="Proteomes" id="UP000282930">
    <property type="component" value="Chromosome"/>
</dbReference>
<evidence type="ECO:0000256" key="1">
    <source>
        <dbReference type="SAM" id="Phobius"/>
    </source>
</evidence>
<feature type="transmembrane region" description="Helical" evidence="1">
    <location>
        <begin position="130"/>
        <end position="149"/>
    </location>
</feature>
<accession>A0A3T0D9F6</accession>
<organism evidence="2 3">
    <name type="scientific">Caldicellulosiruptor changbaiensis</name>
    <dbReference type="NCBI Taxonomy" id="1222016"/>
    <lineage>
        <taxon>Bacteria</taxon>
        <taxon>Bacillati</taxon>
        <taxon>Bacillota</taxon>
        <taxon>Bacillota incertae sedis</taxon>
        <taxon>Caldicellulosiruptorales</taxon>
        <taxon>Caldicellulosiruptoraceae</taxon>
        <taxon>Caldicellulosiruptor</taxon>
    </lineage>
</organism>
<protein>
    <submittedName>
        <fullName evidence="2">Uncharacterized protein</fullName>
    </submittedName>
</protein>
<evidence type="ECO:0000313" key="3">
    <source>
        <dbReference type="Proteomes" id="UP000282930"/>
    </source>
</evidence>
<keyword evidence="1" id="KW-0472">Membrane</keyword>
<dbReference type="AlphaFoldDB" id="A0A3T0D9F6"/>
<dbReference type="EMBL" id="CP034791">
    <property type="protein sequence ID" value="AZT91628.1"/>
    <property type="molecule type" value="Genomic_DNA"/>
</dbReference>
<feature type="transmembrane region" description="Helical" evidence="1">
    <location>
        <begin position="105"/>
        <end position="124"/>
    </location>
</feature>
<keyword evidence="3" id="KW-1185">Reference proteome</keyword>
<sequence length="152" mass="17876">MMKYYIYIYFILGFYGYLRFAYMILRGKSIIKKAFYYTDSNRDKLWIVDIIIGVSALLISFTYIAHKNFNKYLLTIGMLYGLVLIIRGLKSLFIRNPNNFILRKLSNYVANSYIIFSIWLLSAVIEMNGIEGGTIVIIGLYFATYYVLWKII</sequence>
<keyword evidence="1" id="KW-0812">Transmembrane</keyword>
<evidence type="ECO:0000313" key="2">
    <source>
        <dbReference type="EMBL" id="AZT91628.1"/>
    </source>
</evidence>
<name>A0A3T0D9F6_9FIRM</name>
<feature type="transmembrane region" description="Helical" evidence="1">
    <location>
        <begin position="72"/>
        <end position="93"/>
    </location>
</feature>
<feature type="transmembrane region" description="Helical" evidence="1">
    <location>
        <begin position="6"/>
        <end position="25"/>
    </location>
</feature>
<feature type="transmembrane region" description="Helical" evidence="1">
    <location>
        <begin position="46"/>
        <end position="66"/>
    </location>
</feature>
<keyword evidence="1" id="KW-1133">Transmembrane helix</keyword>